<evidence type="ECO:0000313" key="15">
    <source>
        <dbReference type="Proteomes" id="UP000011747"/>
    </source>
</evidence>
<organism evidence="14 15">
    <name type="scientific">Bacillus smithii 7_3_47FAA</name>
    <dbReference type="NCBI Taxonomy" id="665952"/>
    <lineage>
        <taxon>Bacteria</taxon>
        <taxon>Bacillati</taxon>
        <taxon>Bacillota</taxon>
        <taxon>Bacilli</taxon>
        <taxon>Bacillales</taxon>
        <taxon>Bacillaceae</taxon>
        <taxon>Bacillus</taxon>
    </lineage>
</organism>
<comment type="subcellular location">
    <subcellularLocation>
        <location evidence="1">Cell membrane</location>
        <topology evidence="1">Multi-pass membrane protein</topology>
    </subcellularLocation>
</comment>
<dbReference type="PROSITE" id="PS51846">
    <property type="entry name" value="CNNM"/>
    <property type="match status" value="1"/>
</dbReference>
<keyword evidence="6 10" id="KW-1133">Transmembrane helix</keyword>
<feature type="transmembrane region" description="Helical" evidence="11">
    <location>
        <begin position="129"/>
        <end position="148"/>
    </location>
</feature>
<reference evidence="14 15" key="1">
    <citation type="submission" date="2011-09" db="EMBL/GenBank/DDBJ databases">
        <title>The Genome Sequence of Bacillus smithii 7_3_47FAA.</title>
        <authorList>
            <consortium name="The Broad Institute Genome Sequencing Platform"/>
            <person name="Earl A."/>
            <person name="Ward D."/>
            <person name="Feldgarden M."/>
            <person name="Gevers D."/>
            <person name="Daigneault M."/>
            <person name="Strauss J."/>
            <person name="Allen-Vercoe E."/>
            <person name="Young S.K."/>
            <person name="Zeng Q."/>
            <person name="Gargeya S."/>
            <person name="Fitzgerald M."/>
            <person name="Haas B."/>
            <person name="Abouelleil A."/>
            <person name="Alvarado L."/>
            <person name="Arachchi H.M."/>
            <person name="Berlin A."/>
            <person name="Brown A."/>
            <person name="Chapman S.B."/>
            <person name="Chen Z."/>
            <person name="Dunbar C."/>
            <person name="Freedman E."/>
            <person name="Gearin G."/>
            <person name="Goldberg J."/>
            <person name="Griggs A."/>
            <person name="Gujja S."/>
            <person name="Heiman D."/>
            <person name="Howarth C."/>
            <person name="Larson L."/>
            <person name="Lui A."/>
            <person name="MacDonald P.J.P."/>
            <person name="Montmayeur A."/>
            <person name="Murphy C."/>
            <person name="Neiman D."/>
            <person name="Pearson M."/>
            <person name="Priest M."/>
            <person name="Roberts A."/>
            <person name="Saif S."/>
            <person name="Shea T."/>
            <person name="Shenoy N."/>
            <person name="Sisk P."/>
            <person name="Stolte C."/>
            <person name="Sykes S."/>
            <person name="Wortman J."/>
            <person name="Nusbaum C."/>
            <person name="Birren B."/>
        </authorList>
    </citation>
    <scope>NUCLEOTIDE SEQUENCE [LARGE SCALE GENOMIC DNA]</scope>
    <source>
        <strain evidence="14 15">7_3_47FAA</strain>
    </source>
</reference>
<dbReference type="HOGENOM" id="CLU_015237_4_0_9"/>
<dbReference type="InterPro" id="IPR000644">
    <property type="entry name" value="CBS_dom"/>
</dbReference>
<dbReference type="PANTHER" id="PTHR43099">
    <property type="entry name" value="UPF0053 PROTEIN YRKA"/>
    <property type="match status" value="1"/>
</dbReference>
<evidence type="ECO:0000313" key="14">
    <source>
        <dbReference type="EMBL" id="EHL77828.1"/>
    </source>
</evidence>
<dbReference type="InterPro" id="IPR016169">
    <property type="entry name" value="FAD-bd_PCMH_sub2"/>
</dbReference>
<dbReference type="Gene3D" id="3.10.580.10">
    <property type="entry name" value="CBS-domain"/>
    <property type="match status" value="1"/>
</dbReference>
<dbReference type="Gene3D" id="3.30.465.10">
    <property type="match status" value="1"/>
</dbReference>
<feature type="transmembrane region" description="Helical" evidence="11">
    <location>
        <begin position="96"/>
        <end position="117"/>
    </location>
</feature>
<dbReference type="EMBL" id="ACWF01000105">
    <property type="protein sequence ID" value="EHL77828.1"/>
    <property type="molecule type" value="Genomic_DNA"/>
</dbReference>
<evidence type="ECO:0000256" key="9">
    <source>
        <dbReference type="PROSITE-ProRule" id="PRU00703"/>
    </source>
</evidence>
<gene>
    <name evidence="14" type="ORF">HMPREF1015_02003</name>
</gene>
<keyword evidence="15" id="KW-1185">Reference proteome</keyword>
<dbReference type="PANTHER" id="PTHR43099:SF2">
    <property type="entry name" value="UPF0053 PROTEIN YRKA"/>
    <property type="match status" value="1"/>
</dbReference>
<dbReference type="SMART" id="SM01091">
    <property type="entry name" value="CorC_HlyC"/>
    <property type="match status" value="1"/>
</dbReference>
<evidence type="ECO:0000256" key="4">
    <source>
        <dbReference type="ARBA" id="ARBA00022692"/>
    </source>
</evidence>
<keyword evidence="7 9" id="KW-0129">CBS domain</keyword>
<feature type="transmembrane region" description="Helical" evidence="11">
    <location>
        <begin position="6"/>
        <end position="24"/>
    </location>
</feature>
<feature type="transmembrane region" description="Helical" evidence="11">
    <location>
        <begin position="53"/>
        <end position="76"/>
    </location>
</feature>
<comment type="caution">
    <text evidence="14">The sequence shown here is derived from an EMBL/GenBank/DDBJ whole genome shotgun (WGS) entry which is preliminary data.</text>
</comment>
<proteinExistence type="inferred from homology"/>
<evidence type="ECO:0000259" key="13">
    <source>
        <dbReference type="PROSITE" id="PS51846"/>
    </source>
</evidence>
<dbReference type="AlphaFoldDB" id="G9QLU5"/>
<dbReference type="SUPFAM" id="SSF56176">
    <property type="entry name" value="FAD-binding/transporter-associated domain-like"/>
    <property type="match status" value="1"/>
</dbReference>
<dbReference type="InterPro" id="IPR002550">
    <property type="entry name" value="CNNM"/>
</dbReference>
<dbReference type="Pfam" id="PF03471">
    <property type="entry name" value="CorC_HlyC"/>
    <property type="match status" value="1"/>
</dbReference>
<dbReference type="InterPro" id="IPR044751">
    <property type="entry name" value="Ion_transp-like_CBS"/>
</dbReference>
<dbReference type="GO" id="GO:0005886">
    <property type="term" value="C:plasma membrane"/>
    <property type="evidence" value="ECO:0007669"/>
    <property type="project" value="UniProtKB-SubCell"/>
</dbReference>
<dbReference type="InterPro" id="IPR005170">
    <property type="entry name" value="Transptr-assoc_dom"/>
</dbReference>
<protein>
    <recommendedName>
        <fullName evidence="16">Hemolysin</fullName>
    </recommendedName>
</protein>
<dbReference type="Pfam" id="PF00571">
    <property type="entry name" value="CBS"/>
    <property type="match status" value="1"/>
</dbReference>
<dbReference type="Proteomes" id="UP000011747">
    <property type="component" value="Unassembled WGS sequence"/>
</dbReference>
<dbReference type="PATRIC" id="fig|665952.3.peg.2042"/>
<evidence type="ECO:0000256" key="11">
    <source>
        <dbReference type="SAM" id="Phobius"/>
    </source>
</evidence>
<dbReference type="GO" id="GO:0050660">
    <property type="term" value="F:flavin adenine dinucleotide binding"/>
    <property type="evidence" value="ECO:0007669"/>
    <property type="project" value="InterPro"/>
</dbReference>
<evidence type="ECO:0000256" key="3">
    <source>
        <dbReference type="ARBA" id="ARBA00022475"/>
    </source>
</evidence>
<dbReference type="CDD" id="cd04590">
    <property type="entry name" value="CBS_pair_CorC_HlyC_assoc"/>
    <property type="match status" value="1"/>
</dbReference>
<evidence type="ECO:0000256" key="6">
    <source>
        <dbReference type="ARBA" id="ARBA00022989"/>
    </source>
</evidence>
<dbReference type="InterPro" id="IPR046342">
    <property type="entry name" value="CBS_dom_sf"/>
</dbReference>
<name>G9QLU5_9BACI</name>
<evidence type="ECO:0000256" key="8">
    <source>
        <dbReference type="ARBA" id="ARBA00023136"/>
    </source>
</evidence>
<dbReference type="SUPFAM" id="SSF54631">
    <property type="entry name" value="CBS-domain pair"/>
    <property type="match status" value="1"/>
</dbReference>
<dbReference type="Pfam" id="PF01595">
    <property type="entry name" value="CNNM"/>
    <property type="match status" value="1"/>
</dbReference>
<evidence type="ECO:0000259" key="12">
    <source>
        <dbReference type="PROSITE" id="PS51371"/>
    </source>
</evidence>
<evidence type="ECO:0000256" key="10">
    <source>
        <dbReference type="PROSITE-ProRule" id="PRU01193"/>
    </source>
</evidence>
<dbReference type="PROSITE" id="PS51371">
    <property type="entry name" value="CBS"/>
    <property type="match status" value="1"/>
</dbReference>
<evidence type="ECO:0008006" key="16">
    <source>
        <dbReference type="Google" id="ProtNLM"/>
    </source>
</evidence>
<evidence type="ECO:0000256" key="1">
    <source>
        <dbReference type="ARBA" id="ARBA00004651"/>
    </source>
</evidence>
<accession>G9QLU5</accession>
<feature type="domain" description="CBS" evidence="12">
    <location>
        <begin position="277"/>
        <end position="333"/>
    </location>
</feature>
<comment type="similarity">
    <text evidence="2">Belongs to the UPF0053 family.</text>
</comment>
<feature type="domain" description="CNNM transmembrane" evidence="13">
    <location>
        <begin position="1"/>
        <end position="194"/>
    </location>
</feature>
<dbReference type="InterPro" id="IPR036318">
    <property type="entry name" value="FAD-bd_PCMH-like_sf"/>
</dbReference>
<evidence type="ECO:0000256" key="5">
    <source>
        <dbReference type="ARBA" id="ARBA00022737"/>
    </source>
</evidence>
<evidence type="ECO:0000256" key="2">
    <source>
        <dbReference type="ARBA" id="ARBA00006337"/>
    </source>
</evidence>
<keyword evidence="4 10" id="KW-0812">Transmembrane</keyword>
<keyword evidence="5" id="KW-0677">Repeat</keyword>
<evidence type="ECO:0000256" key="7">
    <source>
        <dbReference type="ARBA" id="ARBA00023122"/>
    </source>
</evidence>
<keyword evidence="3" id="KW-1003">Cell membrane</keyword>
<sequence length="437" mass="49540">MIIIVLLIFMNGILSMMETAIVALRKSELEEKAKSGAKKAKRAFRIAKEPNQLLSSIQICLTLIGMMIGAISSVSIAEELSRWLFAVFPSMPYIDLISYVLVIVLIALLTIIFGEMVPKRVALNHPEKTAIALANGMYWLALITKPIVRCFTFLSRFVLKMFHIQLMPTRSVTEEEIRHMIEQGVSSGIVEEVEHEIVEQVFNLGDLRLNDIFTPRTQLTWIDLEDPLEINLRKIIEGGHSIYPAGNGDLDNFAGMIHTKDLLTQSLIQEPIDLHSILRPALFLPEPMKVYHALEAMKKEGRNEAIVIDEYGGIEGLITLHDIMEELIGDIPGEDDPDEPKIIERDDHTWLADGLVSIEDFKRYFDIEELPDIESKISYHTIGGFMILYLGKIPAVKDKIDIEHLTLEVIDMDDVRVDKILITKKTDEPDHQTEDFS</sequence>
<dbReference type="InterPro" id="IPR051676">
    <property type="entry name" value="UPF0053_domain"/>
</dbReference>
<keyword evidence="8 10" id="KW-0472">Membrane</keyword>